<dbReference type="Proteomes" id="UP000465609">
    <property type="component" value="Chromosome"/>
</dbReference>
<dbReference type="Pfam" id="PF12728">
    <property type="entry name" value="HTH_17"/>
    <property type="match status" value="1"/>
</dbReference>
<dbReference type="RefSeq" id="WP_138230221.1">
    <property type="nucleotide sequence ID" value="NZ_AP022577.1"/>
</dbReference>
<dbReference type="InterPro" id="IPR010093">
    <property type="entry name" value="SinI_DNA-bd"/>
</dbReference>
<organism evidence="2 3">
    <name type="scientific">Mycolicibacterium aubagnense</name>
    <dbReference type="NCBI Taxonomy" id="319707"/>
    <lineage>
        <taxon>Bacteria</taxon>
        <taxon>Bacillati</taxon>
        <taxon>Actinomycetota</taxon>
        <taxon>Actinomycetes</taxon>
        <taxon>Mycobacteriales</taxon>
        <taxon>Mycobacteriaceae</taxon>
        <taxon>Mycolicibacterium</taxon>
    </lineage>
</organism>
<proteinExistence type="predicted"/>
<dbReference type="NCBIfam" id="TIGR01764">
    <property type="entry name" value="excise"/>
    <property type="match status" value="1"/>
</dbReference>
<evidence type="ECO:0000259" key="1">
    <source>
        <dbReference type="Pfam" id="PF12728"/>
    </source>
</evidence>
<reference evidence="2 3" key="1">
    <citation type="journal article" date="2019" name="Emerg. Microbes Infect.">
        <title>Comprehensive subspecies identification of 175 nontuberculous mycobacteria species based on 7547 genomic profiles.</title>
        <authorList>
            <person name="Matsumoto Y."/>
            <person name="Kinjo T."/>
            <person name="Motooka D."/>
            <person name="Nabeya D."/>
            <person name="Jung N."/>
            <person name="Uechi K."/>
            <person name="Horii T."/>
            <person name="Iida T."/>
            <person name="Fujita J."/>
            <person name="Nakamura S."/>
        </authorList>
    </citation>
    <scope>NUCLEOTIDE SEQUENCE [LARGE SCALE GENOMIC DNA]</scope>
    <source>
        <strain evidence="2 3">JCM 15296</strain>
    </source>
</reference>
<dbReference type="InterPro" id="IPR041657">
    <property type="entry name" value="HTH_17"/>
</dbReference>
<sequence>MKRLARRLISIEQAAEELQVSTRTVRRYVANGTVQGVRIGPRLIRVDLDSLDRLIGAM</sequence>
<gene>
    <name evidence="2" type="ORF">MAUB_57190</name>
</gene>
<protein>
    <recommendedName>
        <fullName evidence="1">Helix-turn-helix domain-containing protein</fullName>
    </recommendedName>
</protein>
<dbReference type="EMBL" id="AP022577">
    <property type="protein sequence ID" value="BBX87846.1"/>
    <property type="molecule type" value="Genomic_DNA"/>
</dbReference>
<name>A0ABM7IM15_9MYCO</name>
<dbReference type="SUPFAM" id="SSF46955">
    <property type="entry name" value="Putative DNA-binding domain"/>
    <property type="match status" value="1"/>
</dbReference>
<accession>A0ABM7IM15</accession>
<dbReference type="InterPro" id="IPR009061">
    <property type="entry name" value="DNA-bd_dom_put_sf"/>
</dbReference>
<evidence type="ECO:0000313" key="2">
    <source>
        <dbReference type="EMBL" id="BBX87846.1"/>
    </source>
</evidence>
<feature type="domain" description="Helix-turn-helix" evidence="1">
    <location>
        <begin position="9"/>
        <end position="55"/>
    </location>
</feature>
<keyword evidence="3" id="KW-1185">Reference proteome</keyword>
<evidence type="ECO:0000313" key="3">
    <source>
        <dbReference type="Proteomes" id="UP000465609"/>
    </source>
</evidence>